<dbReference type="EMBL" id="BSPC01000005">
    <property type="protein sequence ID" value="GLS17527.1"/>
    <property type="molecule type" value="Genomic_DNA"/>
</dbReference>
<dbReference type="Proteomes" id="UP001156882">
    <property type="component" value="Unassembled WGS sequence"/>
</dbReference>
<dbReference type="SUPFAM" id="SSF53756">
    <property type="entry name" value="UDP-Glycosyltransferase/glycogen phosphorylase"/>
    <property type="match status" value="1"/>
</dbReference>
<accession>A0ABQ6CCX4</accession>
<dbReference type="Pfam" id="PF00534">
    <property type="entry name" value="Glycos_transf_1"/>
    <property type="match status" value="1"/>
</dbReference>
<keyword evidence="3" id="KW-1185">Reference proteome</keyword>
<dbReference type="Gene3D" id="3.40.50.2000">
    <property type="entry name" value="Glycogen Phosphorylase B"/>
    <property type="match status" value="2"/>
</dbReference>
<feature type="domain" description="Glycosyl transferase family 1" evidence="1">
    <location>
        <begin position="229"/>
        <end position="392"/>
    </location>
</feature>
<dbReference type="CDD" id="cd03801">
    <property type="entry name" value="GT4_PimA-like"/>
    <property type="match status" value="1"/>
</dbReference>
<organism evidence="2 3">
    <name type="scientific">Labrys miyagiensis</name>
    <dbReference type="NCBI Taxonomy" id="346912"/>
    <lineage>
        <taxon>Bacteria</taxon>
        <taxon>Pseudomonadati</taxon>
        <taxon>Pseudomonadota</taxon>
        <taxon>Alphaproteobacteria</taxon>
        <taxon>Hyphomicrobiales</taxon>
        <taxon>Xanthobacteraceae</taxon>
        <taxon>Labrys</taxon>
    </lineage>
</organism>
<evidence type="ECO:0000259" key="1">
    <source>
        <dbReference type="Pfam" id="PF00534"/>
    </source>
</evidence>
<evidence type="ECO:0000313" key="3">
    <source>
        <dbReference type="Proteomes" id="UP001156882"/>
    </source>
</evidence>
<dbReference type="PANTHER" id="PTHR12526">
    <property type="entry name" value="GLYCOSYLTRANSFERASE"/>
    <property type="match status" value="1"/>
</dbReference>
<proteinExistence type="predicted"/>
<dbReference type="RefSeq" id="WP_284310341.1">
    <property type="nucleotide sequence ID" value="NZ_BSPC01000005.1"/>
</dbReference>
<comment type="caution">
    <text evidence="2">The sequence shown here is derived from an EMBL/GenBank/DDBJ whole genome shotgun (WGS) entry which is preliminary data.</text>
</comment>
<evidence type="ECO:0000313" key="2">
    <source>
        <dbReference type="EMBL" id="GLS17527.1"/>
    </source>
</evidence>
<name>A0ABQ6CCX4_9HYPH</name>
<gene>
    <name evidence="2" type="ORF">GCM10007874_05420</name>
</gene>
<dbReference type="InterPro" id="IPR001296">
    <property type="entry name" value="Glyco_trans_1"/>
</dbReference>
<protein>
    <submittedName>
        <fullName evidence="2">Colanic acid biosynthesis glycosyltransferase WcaL</fullName>
    </submittedName>
</protein>
<dbReference type="PANTHER" id="PTHR12526:SF636">
    <property type="entry name" value="BLL3647 PROTEIN"/>
    <property type="match status" value="1"/>
</dbReference>
<reference evidence="3" key="1">
    <citation type="journal article" date="2019" name="Int. J. Syst. Evol. Microbiol.">
        <title>The Global Catalogue of Microorganisms (GCM) 10K type strain sequencing project: providing services to taxonomists for standard genome sequencing and annotation.</title>
        <authorList>
            <consortium name="The Broad Institute Genomics Platform"/>
            <consortium name="The Broad Institute Genome Sequencing Center for Infectious Disease"/>
            <person name="Wu L."/>
            <person name="Ma J."/>
        </authorList>
    </citation>
    <scope>NUCLEOTIDE SEQUENCE [LARGE SCALE GENOMIC DNA]</scope>
    <source>
        <strain evidence="3">NBRC 101365</strain>
    </source>
</reference>
<sequence>MPPLRSPIAVVVKGYPRLSETFIAQEILALEKAGFTIEIWSLRHPTDGAVHMLNKQIKARPVYLPEYLYQAPWRVLAGALAALARPRLFRLLGLFLRDLRRDFSANRGRRLGQALVMARELDPAIRHIHVHYLHTPASVVRYAALLTRRTFSFSAHAKDIWTTTDWEKREKIADSAWGVTCTRAGVETLQKLAPPSDPDRVSLVYHGLDLARFPEPPRERPARDGRDGDDPVQLVTVGRAVAKKGFDDLLDALAELPAGLHWRLSHIGTGELRAALKAQAERLGLADRITWRGALAQDDVVAALRAADIFVLPCKEGEAGDRDGLPNVIMEAATQALPIASTRFAGVPEFVREGEEGLLVPPQDPAALSQALATLIGDPALRRKLGEAARRRVSEAFSFEAGIAVLADRLDAVLAGKGA</sequence>